<keyword evidence="1" id="KW-0175">Coiled coil</keyword>
<feature type="coiled-coil region" evidence="1">
    <location>
        <begin position="6"/>
        <end position="47"/>
    </location>
</feature>
<reference evidence="3" key="1">
    <citation type="submission" date="2020-06" db="EMBL/GenBank/DDBJ databases">
        <authorList>
            <person name="Li T."/>
            <person name="Hu X."/>
            <person name="Zhang T."/>
            <person name="Song X."/>
            <person name="Zhang H."/>
            <person name="Dai N."/>
            <person name="Sheng W."/>
            <person name="Hou X."/>
            <person name="Wei L."/>
        </authorList>
    </citation>
    <scope>NUCLEOTIDE SEQUENCE</scope>
    <source>
        <strain evidence="3">KEN1</strain>
        <tissue evidence="3">Leaf</tissue>
    </source>
</reference>
<protein>
    <submittedName>
        <fullName evidence="3">Uncharacterized protein</fullName>
    </submittedName>
</protein>
<evidence type="ECO:0000256" key="2">
    <source>
        <dbReference type="SAM" id="MobiDB-lite"/>
    </source>
</evidence>
<comment type="caution">
    <text evidence="3">The sequence shown here is derived from an EMBL/GenBank/DDBJ whole genome shotgun (WGS) entry which is preliminary data.</text>
</comment>
<reference evidence="3" key="2">
    <citation type="journal article" date="2024" name="Plant">
        <title>Genomic evolution and insights into agronomic trait innovations of Sesamum species.</title>
        <authorList>
            <person name="Miao H."/>
            <person name="Wang L."/>
            <person name="Qu L."/>
            <person name="Liu H."/>
            <person name="Sun Y."/>
            <person name="Le M."/>
            <person name="Wang Q."/>
            <person name="Wei S."/>
            <person name="Zheng Y."/>
            <person name="Lin W."/>
            <person name="Duan Y."/>
            <person name="Cao H."/>
            <person name="Xiong S."/>
            <person name="Wang X."/>
            <person name="Wei L."/>
            <person name="Li C."/>
            <person name="Ma Q."/>
            <person name="Ju M."/>
            <person name="Zhao R."/>
            <person name="Li G."/>
            <person name="Mu C."/>
            <person name="Tian Q."/>
            <person name="Mei H."/>
            <person name="Zhang T."/>
            <person name="Gao T."/>
            <person name="Zhang H."/>
        </authorList>
    </citation>
    <scope>NUCLEOTIDE SEQUENCE</scope>
    <source>
        <strain evidence="3">KEN1</strain>
    </source>
</reference>
<dbReference type="AlphaFoldDB" id="A0AAW2XXK2"/>
<proteinExistence type="predicted"/>
<accession>A0AAW2XXK2</accession>
<evidence type="ECO:0000256" key="1">
    <source>
        <dbReference type="SAM" id="Coils"/>
    </source>
</evidence>
<dbReference type="EMBL" id="JACGWN010000002">
    <property type="protein sequence ID" value="KAL0457697.1"/>
    <property type="molecule type" value="Genomic_DNA"/>
</dbReference>
<feature type="region of interest" description="Disordered" evidence="2">
    <location>
        <begin position="52"/>
        <end position="71"/>
    </location>
</feature>
<name>A0AAW2XXK2_9LAMI</name>
<organism evidence="3">
    <name type="scientific">Sesamum latifolium</name>
    <dbReference type="NCBI Taxonomy" id="2727402"/>
    <lineage>
        <taxon>Eukaryota</taxon>
        <taxon>Viridiplantae</taxon>
        <taxon>Streptophyta</taxon>
        <taxon>Embryophyta</taxon>
        <taxon>Tracheophyta</taxon>
        <taxon>Spermatophyta</taxon>
        <taxon>Magnoliopsida</taxon>
        <taxon>eudicotyledons</taxon>
        <taxon>Gunneridae</taxon>
        <taxon>Pentapetalae</taxon>
        <taxon>asterids</taxon>
        <taxon>lamiids</taxon>
        <taxon>Lamiales</taxon>
        <taxon>Pedaliaceae</taxon>
        <taxon>Sesamum</taxon>
    </lineage>
</organism>
<sequence>MEEEFSRREEENRKLLETALEEARKREEEARKREADLQELVRKLLQDVGYTNHQFAGGSGQQEQQHSKEDH</sequence>
<evidence type="ECO:0000313" key="3">
    <source>
        <dbReference type="EMBL" id="KAL0457697.1"/>
    </source>
</evidence>
<gene>
    <name evidence="3" type="ORF">Slati_0396900</name>
</gene>